<feature type="compositionally biased region" description="Polar residues" evidence="1">
    <location>
        <begin position="13"/>
        <end position="25"/>
    </location>
</feature>
<gene>
    <name evidence="2" type="ORF">ACAOBT_LOCUS1265</name>
</gene>
<organism evidence="2 3">
    <name type="scientific">Acanthoscelides obtectus</name>
    <name type="common">Bean weevil</name>
    <name type="synonym">Bruchus obtectus</name>
    <dbReference type="NCBI Taxonomy" id="200917"/>
    <lineage>
        <taxon>Eukaryota</taxon>
        <taxon>Metazoa</taxon>
        <taxon>Ecdysozoa</taxon>
        <taxon>Arthropoda</taxon>
        <taxon>Hexapoda</taxon>
        <taxon>Insecta</taxon>
        <taxon>Pterygota</taxon>
        <taxon>Neoptera</taxon>
        <taxon>Endopterygota</taxon>
        <taxon>Coleoptera</taxon>
        <taxon>Polyphaga</taxon>
        <taxon>Cucujiformia</taxon>
        <taxon>Chrysomeloidea</taxon>
        <taxon>Chrysomelidae</taxon>
        <taxon>Bruchinae</taxon>
        <taxon>Bruchini</taxon>
        <taxon>Acanthoscelides</taxon>
    </lineage>
</organism>
<evidence type="ECO:0000313" key="2">
    <source>
        <dbReference type="EMBL" id="CAH1955814.1"/>
    </source>
</evidence>
<keyword evidence="3" id="KW-1185">Reference proteome</keyword>
<name>A0A9P0NRA1_ACAOB</name>
<dbReference type="Proteomes" id="UP001152888">
    <property type="component" value="Unassembled WGS sequence"/>
</dbReference>
<feature type="region of interest" description="Disordered" evidence="1">
    <location>
        <begin position="1"/>
        <end position="82"/>
    </location>
</feature>
<accession>A0A9P0NRA1</accession>
<protein>
    <submittedName>
        <fullName evidence="2">Uncharacterized protein</fullName>
    </submittedName>
</protein>
<proteinExistence type="predicted"/>
<evidence type="ECO:0000313" key="3">
    <source>
        <dbReference type="Proteomes" id="UP001152888"/>
    </source>
</evidence>
<evidence type="ECO:0000256" key="1">
    <source>
        <dbReference type="SAM" id="MobiDB-lite"/>
    </source>
</evidence>
<comment type="caution">
    <text evidence="2">The sequence shown here is derived from an EMBL/GenBank/DDBJ whole genome shotgun (WGS) entry which is preliminary data.</text>
</comment>
<feature type="compositionally biased region" description="Basic and acidic residues" evidence="1">
    <location>
        <begin position="1"/>
        <end position="12"/>
    </location>
</feature>
<dbReference type="AlphaFoldDB" id="A0A9P0NRA1"/>
<feature type="compositionally biased region" description="Basic and acidic residues" evidence="1">
    <location>
        <begin position="47"/>
        <end position="75"/>
    </location>
</feature>
<sequence>MKVKKEEKKISKQDNTIPKSKTIGNSKRRIRNFKTAASGKSKSRRNIRFDDSSSKDDPTNIKDICQDHYLDDMDPKNSFLQK</sequence>
<reference evidence="2" key="1">
    <citation type="submission" date="2022-03" db="EMBL/GenBank/DDBJ databases">
        <authorList>
            <person name="Sayadi A."/>
        </authorList>
    </citation>
    <scope>NUCLEOTIDE SEQUENCE</scope>
</reference>
<dbReference type="EMBL" id="CAKOFQ010006662">
    <property type="protein sequence ID" value="CAH1955814.1"/>
    <property type="molecule type" value="Genomic_DNA"/>
</dbReference>